<organism evidence="1">
    <name type="scientific">uncultured Caudovirales phage</name>
    <dbReference type="NCBI Taxonomy" id="2100421"/>
    <lineage>
        <taxon>Viruses</taxon>
        <taxon>Duplodnaviria</taxon>
        <taxon>Heunggongvirae</taxon>
        <taxon>Uroviricota</taxon>
        <taxon>Caudoviricetes</taxon>
        <taxon>Peduoviridae</taxon>
        <taxon>Maltschvirus</taxon>
        <taxon>Maltschvirus maltsch</taxon>
    </lineage>
</organism>
<gene>
    <name evidence="1" type="ORF">UFOVP735_40</name>
</gene>
<reference evidence="1" key="1">
    <citation type="submission" date="2020-05" db="EMBL/GenBank/DDBJ databases">
        <authorList>
            <person name="Chiriac C."/>
            <person name="Salcher M."/>
            <person name="Ghai R."/>
            <person name="Kavagutti S V."/>
        </authorList>
    </citation>
    <scope>NUCLEOTIDE SEQUENCE</scope>
</reference>
<dbReference type="EMBL" id="LR798334">
    <property type="protein sequence ID" value="CAB5224220.1"/>
    <property type="molecule type" value="Genomic_DNA"/>
</dbReference>
<proteinExistence type="predicted"/>
<evidence type="ECO:0000313" key="1">
    <source>
        <dbReference type="EMBL" id="CAB5224220.1"/>
    </source>
</evidence>
<protein>
    <submittedName>
        <fullName evidence="1">Uncharacterized protein</fullName>
    </submittedName>
</protein>
<sequence length="69" mass="7937">MMNMHEACYAIVKNRHEKALNYAVNYAREGMHMTGADARVQAIYILNNMSRWRGPTAKLVRESLRAIAK</sequence>
<name>A0A6J7X4J2_9CAUD</name>
<accession>A0A6J7X4J2</accession>